<dbReference type="InterPro" id="IPR056640">
    <property type="entry name" value="DUF7738"/>
</dbReference>
<dbReference type="RefSeq" id="WP_186987762.1">
    <property type="nucleotide sequence ID" value="NZ_CP052909.1"/>
</dbReference>
<dbReference type="Proteomes" id="UP000515514">
    <property type="component" value="Chromosome"/>
</dbReference>
<dbReference type="AlphaFoldDB" id="A0A7G8PUX8"/>
<keyword evidence="4" id="KW-1185">Reference proteome</keyword>
<name>A0A7G8PUX8_9FLAO</name>
<sequence>MKKLLTLLLIIMTLFFSAQANAQIESNKILIDSTGFTLNNEKIELPIEIENLEKHFGEPNRIIKLKNDIAVWDNIGIIGYMENNSDTVNALNISLKLGKFDFSPENVYKGVIKIDSTLISDTTSFQDLKNNRFIVNPYSDRIWDLEIGKLLLISMLDEDLKSLIEIMIENN</sequence>
<protein>
    <recommendedName>
        <fullName evidence="2">DUF7738 domain-containing protein</fullName>
    </recommendedName>
</protein>
<feature type="chain" id="PRO_5028980484" description="DUF7738 domain-containing protein" evidence="1">
    <location>
        <begin position="23"/>
        <end position="171"/>
    </location>
</feature>
<dbReference type="EMBL" id="CP052909">
    <property type="protein sequence ID" value="QNJ98144.1"/>
    <property type="molecule type" value="Genomic_DNA"/>
</dbReference>
<evidence type="ECO:0000259" key="2">
    <source>
        <dbReference type="Pfam" id="PF24880"/>
    </source>
</evidence>
<gene>
    <name evidence="3" type="ORF">ALE3EI_1587</name>
</gene>
<reference evidence="3 4" key="1">
    <citation type="submission" date="2020-04" db="EMBL/GenBank/DDBJ databases">
        <title>Genome sequence of Altibacter aquimarinus strain ALE3EI.</title>
        <authorList>
            <person name="Oh H.-M."/>
            <person name="Jang D."/>
        </authorList>
    </citation>
    <scope>NUCLEOTIDE SEQUENCE [LARGE SCALE GENOMIC DNA]</scope>
    <source>
        <strain evidence="3 4">ALE3EI</strain>
    </source>
</reference>
<proteinExistence type="predicted"/>
<evidence type="ECO:0000313" key="4">
    <source>
        <dbReference type="Proteomes" id="UP000515514"/>
    </source>
</evidence>
<evidence type="ECO:0000256" key="1">
    <source>
        <dbReference type="SAM" id="SignalP"/>
    </source>
</evidence>
<feature type="signal peptide" evidence="1">
    <location>
        <begin position="1"/>
        <end position="22"/>
    </location>
</feature>
<dbReference type="Pfam" id="PF24880">
    <property type="entry name" value="DUF7738"/>
    <property type="match status" value="1"/>
</dbReference>
<organism evidence="3 4">
    <name type="scientific">Constantimarinum furrinae</name>
    <dbReference type="NCBI Taxonomy" id="2562285"/>
    <lineage>
        <taxon>Bacteria</taxon>
        <taxon>Pseudomonadati</taxon>
        <taxon>Bacteroidota</taxon>
        <taxon>Flavobacteriia</taxon>
        <taxon>Flavobacteriales</taxon>
        <taxon>Flavobacteriaceae</taxon>
        <taxon>Altibacter/Constantimarinum group</taxon>
        <taxon>Constantimarinum</taxon>
    </lineage>
</organism>
<feature type="domain" description="DUF7738" evidence="2">
    <location>
        <begin position="28"/>
        <end position="128"/>
    </location>
</feature>
<accession>A0A7G8PUX8</accession>
<dbReference type="KEGG" id="alti:ALE3EI_1587"/>
<keyword evidence="1" id="KW-0732">Signal</keyword>
<evidence type="ECO:0000313" key="3">
    <source>
        <dbReference type="EMBL" id="QNJ98144.1"/>
    </source>
</evidence>